<proteinExistence type="predicted"/>
<evidence type="ECO:0000259" key="2">
    <source>
        <dbReference type="PROSITE" id="PS50911"/>
    </source>
</evidence>
<keyword evidence="4" id="KW-1185">Reference proteome</keyword>
<feature type="compositionally biased region" description="Pro residues" evidence="1">
    <location>
        <begin position="200"/>
        <end position="212"/>
    </location>
</feature>
<dbReference type="OrthoDB" id="7279151at2"/>
<accession>A0A7X2D3X8</accession>
<evidence type="ECO:0000256" key="1">
    <source>
        <dbReference type="SAM" id="MobiDB-lite"/>
    </source>
</evidence>
<dbReference type="PROSITE" id="PS50911">
    <property type="entry name" value="CHAP"/>
    <property type="match status" value="1"/>
</dbReference>
<gene>
    <name evidence="3" type="ORF">GHC57_12365</name>
</gene>
<sequence>MLLWLKTAVFRVPARTALPCPALRHAVAGAVLLGLAGCGTGPADVGEGLYPVAAYSGTEGFIWCVPYAREISGVQIRGDADTWWSQAAGRYERGTRPAPYAVLTLKPDHRLTDGHVAVVTGIQGPREIRVSHANWGWTSSTRGRVYTHMPAIDVSPSNDWSQVRFKHPSVGAYGRIYPALGFIYPDRTRPDIRVAEAAPQTPPQATPEPAGPTPHTDARVAMRHLF</sequence>
<name>A0A7X2D3X8_9PROT</name>
<dbReference type="Proteomes" id="UP000434582">
    <property type="component" value="Unassembled WGS sequence"/>
</dbReference>
<evidence type="ECO:0000313" key="3">
    <source>
        <dbReference type="EMBL" id="MQX37313.1"/>
    </source>
</evidence>
<dbReference type="SUPFAM" id="SSF54001">
    <property type="entry name" value="Cysteine proteinases"/>
    <property type="match status" value="1"/>
</dbReference>
<reference evidence="3 4" key="1">
    <citation type="submission" date="2019-10" db="EMBL/GenBank/DDBJ databases">
        <title>Draft whole-genome sequence of the purple nonsulfur photosynthetic bacterium Roseospira navarrensis DSM 15114.</title>
        <authorList>
            <person name="Kyndt J.A."/>
            <person name="Meyer T.E."/>
        </authorList>
    </citation>
    <scope>NUCLEOTIDE SEQUENCE [LARGE SCALE GENOMIC DNA]</scope>
    <source>
        <strain evidence="3 4">DSM 15114</strain>
    </source>
</reference>
<dbReference type="InterPro" id="IPR038765">
    <property type="entry name" value="Papain-like_cys_pep_sf"/>
</dbReference>
<dbReference type="EMBL" id="WIVE01000038">
    <property type="protein sequence ID" value="MQX37313.1"/>
    <property type="molecule type" value="Genomic_DNA"/>
</dbReference>
<organism evidence="3 4">
    <name type="scientific">Roseospira navarrensis</name>
    <dbReference type="NCBI Taxonomy" id="140058"/>
    <lineage>
        <taxon>Bacteria</taxon>
        <taxon>Pseudomonadati</taxon>
        <taxon>Pseudomonadota</taxon>
        <taxon>Alphaproteobacteria</taxon>
        <taxon>Rhodospirillales</taxon>
        <taxon>Rhodospirillaceae</taxon>
        <taxon>Roseospira</taxon>
    </lineage>
</organism>
<dbReference type="InterPro" id="IPR007921">
    <property type="entry name" value="CHAP_dom"/>
</dbReference>
<dbReference type="RefSeq" id="WP_153344668.1">
    <property type="nucleotide sequence ID" value="NZ_WIVE01000038.1"/>
</dbReference>
<dbReference type="AlphaFoldDB" id="A0A7X2D3X8"/>
<feature type="region of interest" description="Disordered" evidence="1">
    <location>
        <begin position="197"/>
        <end position="216"/>
    </location>
</feature>
<comment type="caution">
    <text evidence="3">The sequence shown here is derived from an EMBL/GenBank/DDBJ whole genome shotgun (WGS) entry which is preliminary data.</text>
</comment>
<evidence type="ECO:0000313" key="4">
    <source>
        <dbReference type="Proteomes" id="UP000434582"/>
    </source>
</evidence>
<dbReference type="Pfam" id="PF05257">
    <property type="entry name" value="CHAP"/>
    <property type="match status" value="1"/>
</dbReference>
<protein>
    <submittedName>
        <fullName evidence="3">CHAP domain-containing protein</fullName>
    </submittedName>
</protein>
<dbReference type="Gene3D" id="3.90.1720.10">
    <property type="entry name" value="endopeptidase domain like (from Nostoc punctiforme)"/>
    <property type="match status" value="1"/>
</dbReference>
<feature type="domain" description="Peptidase C51" evidence="2">
    <location>
        <begin position="39"/>
        <end position="167"/>
    </location>
</feature>